<proteinExistence type="predicted"/>
<keyword evidence="2" id="KW-1185">Reference proteome</keyword>
<evidence type="ECO:0000313" key="1">
    <source>
        <dbReference type="EMBL" id="GFH05034.1"/>
    </source>
</evidence>
<sequence>MSAGRILPEFAAMERRWGPPLFWRGRRMNLVGARTDEAAVQAWAEFERDRNGE</sequence>
<name>A0A7I9ZVR1_9MYCO</name>
<evidence type="ECO:0000313" key="2">
    <source>
        <dbReference type="Proteomes" id="UP000465304"/>
    </source>
</evidence>
<gene>
    <name evidence="1" type="ORF">MHIP_55170</name>
</gene>
<accession>A0A7I9ZVR1</accession>
<reference evidence="1 2" key="1">
    <citation type="journal article" date="2019" name="Emerg. Microbes Infect.">
        <title>Comprehensive subspecies identification of 175 nontuberculous mycobacteria species based on 7547 genomic profiles.</title>
        <authorList>
            <person name="Matsumoto Y."/>
            <person name="Kinjo T."/>
            <person name="Motooka D."/>
            <person name="Nabeya D."/>
            <person name="Jung N."/>
            <person name="Uechi K."/>
            <person name="Horii T."/>
            <person name="Iida T."/>
            <person name="Fujita J."/>
            <person name="Nakamura S."/>
        </authorList>
    </citation>
    <scope>NUCLEOTIDE SEQUENCE [LARGE SCALE GENOMIC DNA]</scope>
    <source>
        <strain evidence="1 2">JCM 30996</strain>
    </source>
</reference>
<protein>
    <submittedName>
        <fullName evidence="1">Uncharacterized protein</fullName>
    </submittedName>
</protein>
<dbReference type="RefSeq" id="WP_163894474.1">
    <property type="nucleotide sequence ID" value="NZ_BLLB01000002.1"/>
</dbReference>
<dbReference type="AlphaFoldDB" id="A0A7I9ZVR1"/>
<organism evidence="1 2">
    <name type="scientific">Mycolicibacterium hippocampi</name>
    <dbReference type="NCBI Taxonomy" id="659824"/>
    <lineage>
        <taxon>Bacteria</taxon>
        <taxon>Bacillati</taxon>
        <taxon>Actinomycetota</taxon>
        <taxon>Actinomycetes</taxon>
        <taxon>Mycobacteriales</taxon>
        <taxon>Mycobacteriaceae</taxon>
        <taxon>Mycolicibacterium</taxon>
    </lineage>
</organism>
<dbReference type="EMBL" id="BLLB01000002">
    <property type="protein sequence ID" value="GFH05034.1"/>
    <property type="molecule type" value="Genomic_DNA"/>
</dbReference>
<dbReference type="Proteomes" id="UP000465304">
    <property type="component" value="Unassembled WGS sequence"/>
</dbReference>
<comment type="caution">
    <text evidence="1">The sequence shown here is derived from an EMBL/GenBank/DDBJ whole genome shotgun (WGS) entry which is preliminary data.</text>
</comment>